<evidence type="ECO:0000313" key="2">
    <source>
        <dbReference type="Proteomes" id="UP001162164"/>
    </source>
</evidence>
<dbReference type="PANTHER" id="PTHR31511:SF12">
    <property type="entry name" value="RHO TERMINATION FACTOR N-TERMINAL DOMAIN-CONTAINING PROTEIN"/>
    <property type="match status" value="1"/>
</dbReference>
<organism evidence="1 2">
    <name type="scientific">Molorchus minor</name>
    <dbReference type="NCBI Taxonomy" id="1323400"/>
    <lineage>
        <taxon>Eukaryota</taxon>
        <taxon>Metazoa</taxon>
        <taxon>Ecdysozoa</taxon>
        <taxon>Arthropoda</taxon>
        <taxon>Hexapoda</taxon>
        <taxon>Insecta</taxon>
        <taxon>Pterygota</taxon>
        <taxon>Neoptera</taxon>
        <taxon>Endopterygota</taxon>
        <taxon>Coleoptera</taxon>
        <taxon>Polyphaga</taxon>
        <taxon>Cucujiformia</taxon>
        <taxon>Chrysomeloidea</taxon>
        <taxon>Cerambycidae</taxon>
        <taxon>Lamiinae</taxon>
        <taxon>Monochamini</taxon>
        <taxon>Molorchus</taxon>
    </lineage>
</organism>
<dbReference type="Proteomes" id="UP001162164">
    <property type="component" value="Unassembled WGS sequence"/>
</dbReference>
<sequence length="264" mass="30265">MPLKKILCLRLTAVSVGNLSENQEKQRLLKKKYFNTKNQIIDEGTDLNQWFQTNIKDCIFNALSEFSDSGSGWALQTILSLEININKYEVGNGASSYIKLPEQIAKKQACINIKNNYDEACFAWSVVSALYPVDAHSDRTSSYPHYAAVLNVDGIEFPMTLPQIAKFEKNNDISVNVFGLEMDLKSKFSVVPVRLTKQKFEKHVNLLIIQNEYFPKINDFNPIPEDDEQEVEIKYHYCYIKDLSRLLSSQLSKKKCKNFSVIDV</sequence>
<name>A0ABQ9IRM1_9CUCU</name>
<gene>
    <name evidence="1" type="ORF">NQ317_009550</name>
</gene>
<reference evidence="1" key="1">
    <citation type="journal article" date="2023" name="Insect Mol. Biol.">
        <title>Genome sequencing provides insights into the evolution of gene families encoding plant cell wall-degrading enzymes in longhorned beetles.</title>
        <authorList>
            <person name="Shin N.R."/>
            <person name="Okamura Y."/>
            <person name="Kirsch R."/>
            <person name="Pauchet Y."/>
        </authorList>
    </citation>
    <scope>NUCLEOTIDE SEQUENCE</scope>
    <source>
        <strain evidence="1">MMC_N1</strain>
    </source>
</reference>
<keyword evidence="2" id="KW-1185">Reference proteome</keyword>
<dbReference type="EMBL" id="JAPWTJ010003202">
    <property type="protein sequence ID" value="KAJ8960691.1"/>
    <property type="molecule type" value="Genomic_DNA"/>
</dbReference>
<accession>A0ABQ9IRM1</accession>
<comment type="caution">
    <text evidence="1">The sequence shown here is derived from an EMBL/GenBank/DDBJ whole genome shotgun (WGS) entry which is preliminary data.</text>
</comment>
<protein>
    <submittedName>
        <fullName evidence="1">Uncharacterized protein</fullName>
    </submittedName>
</protein>
<dbReference type="PANTHER" id="PTHR31511">
    <property type="entry name" value="PROTEIN CBG23764"/>
    <property type="match status" value="1"/>
</dbReference>
<proteinExistence type="predicted"/>
<evidence type="ECO:0000313" key="1">
    <source>
        <dbReference type="EMBL" id="KAJ8960691.1"/>
    </source>
</evidence>